<organism evidence="2 3">
    <name type="scientific">Botryosphaeria dothidea</name>
    <dbReference type="NCBI Taxonomy" id="55169"/>
    <lineage>
        <taxon>Eukaryota</taxon>
        <taxon>Fungi</taxon>
        <taxon>Dikarya</taxon>
        <taxon>Ascomycota</taxon>
        <taxon>Pezizomycotina</taxon>
        <taxon>Dothideomycetes</taxon>
        <taxon>Dothideomycetes incertae sedis</taxon>
        <taxon>Botryosphaeriales</taxon>
        <taxon>Botryosphaeriaceae</taxon>
        <taxon>Botryosphaeria</taxon>
    </lineage>
</organism>
<evidence type="ECO:0000313" key="3">
    <source>
        <dbReference type="Proteomes" id="UP000572817"/>
    </source>
</evidence>
<dbReference type="EMBL" id="WWBZ02000008">
    <property type="protein sequence ID" value="KAF4311735.1"/>
    <property type="molecule type" value="Genomic_DNA"/>
</dbReference>
<gene>
    <name evidence="2" type="ORF">GTA08_BOTSDO12668</name>
    <name evidence="1" type="ORF">GTA08_BOTSDO13995</name>
</gene>
<dbReference type="EMBL" id="WWBZ02000015">
    <property type="protein sequence ID" value="KAF4310492.1"/>
    <property type="molecule type" value="Genomic_DNA"/>
</dbReference>
<accession>A0A8H4J1V9</accession>
<protein>
    <submittedName>
        <fullName evidence="2">Uncharacterized protein</fullName>
    </submittedName>
</protein>
<sequence length="52" mass="5741">MAVSATNVYLHLDYLDIDALNQAIDEDSLSVTVPLNNTPPRNSVDDNAELWP</sequence>
<dbReference type="AlphaFoldDB" id="A0A8H4J1V9"/>
<reference evidence="2 3" key="1">
    <citation type="submission" date="2020-04" db="EMBL/GenBank/DDBJ databases">
        <title>Genome Assembly and Annotation of Botryosphaeria dothidea sdau 11-99, a Latent Pathogen of Apple Fruit Ring Rot in China.</title>
        <authorList>
            <person name="Yu C."/>
            <person name="Diao Y."/>
            <person name="Lu Q."/>
            <person name="Zhao J."/>
            <person name="Cui S."/>
            <person name="Peng C."/>
            <person name="He B."/>
            <person name="Liu H."/>
        </authorList>
    </citation>
    <scope>NUCLEOTIDE SEQUENCE [LARGE SCALE GENOMIC DNA]</scope>
    <source>
        <strain evidence="3">sdau11-99</strain>
        <strain evidence="2">Sdau11-99</strain>
    </source>
</reference>
<name>A0A8H4J1V9_9PEZI</name>
<comment type="caution">
    <text evidence="2">The sequence shown here is derived from an EMBL/GenBank/DDBJ whole genome shotgun (WGS) entry which is preliminary data.</text>
</comment>
<keyword evidence="3" id="KW-1185">Reference proteome</keyword>
<evidence type="ECO:0000313" key="1">
    <source>
        <dbReference type="EMBL" id="KAF4310492.1"/>
    </source>
</evidence>
<evidence type="ECO:0000313" key="2">
    <source>
        <dbReference type="EMBL" id="KAF4311735.1"/>
    </source>
</evidence>
<proteinExistence type="predicted"/>
<dbReference type="Proteomes" id="UP000572817">
    <property type="component" value="Unassembled WGS sequence"/>
</dbReference>